<dbReference type="NCBIfam" id="NF033709">
    <property type="entry name" value="PorV_fam"/>
    <property type="match status" value="1"/>
</dbReference>
<comment type="caution">
    <text evidence="2">The sequence shown here is derived from an EMBL/GenBank/DDBJ whole genome shotgun (WGS) entry which is preliminary data.</text>
</comment>
<dbReference type="AlphaFoldDB" id="A0A0S8J823"/>
<organism evidence="2 3">
    <name type="scientific">candidate division TA06 bacterium SM1_40</name>
    <dbReference type="NCBI Taxonomy" id="1703773"/>
    <lineage>
        <taxon>Bacteria</taxon>
        <taxon>Bacteria division TA06</taxon>
    </lineage>
</organism>
<evidence type="ECO:0000313" key="2">
    <source>
        <dbReference type="EMBL" id="KPL05864.1"/>
    </source>
</evidence>
<evidence type="ECO:0000313" key="3">
    <source>
        <dbReference type="Proteomes" id="UP000051035"/>
    </source>
</evidence>
<gene>
    <name evidence="2" type="ORF">AMJ71_10595</name>
</gene>
<dbReference type="Pfam" id="PF19572">
    <property type="entry name" value="PorV"/>
    <property type="match status" value="1"/>
</dbReference>
<dbReference type="InterPro" id="IPR045741">
    <property type="entry name" value="PorV"/>
</dbReference>
<reference evidence="2 3" key="1">
    <citation type="journal article" date="2015" name="Microbiome">
        <title>Genomic resolution of linkages in carbon, nitrogen, and sulfur cycling among widespread estuary sediment bacteria.</title>
        <authorList>
            <person name="Baker B.J."/>
            <person name="Lazar C.S."/>
            <person name="Teske A.P."/>
            <person name="Dick G.J."/>
        </authorList>
    </citation>
    <scope>NUCLEOTIDE SEQUENCE [LARGE SCALE GENOMIC DNA]</scope>
    <source>
        <strain evidence="2">SM1_40</strain>
    </source>
</reference>
<sequence length="320" mass="34793">MKRSTREPHIFQEAIALLAGVTLLILVLSPYPCSGDVHPKAGTTGLSFLRIDVGGRGAAMGGAHTSASEGAFSMYWNPALLARVRGYDLALMHTEWFQDIRYDYAAFAAGGGDQAVGLSVGALYMGDIEYRIDTRQDPIGHFSAGDYMVAVSYARSVQGVHIGATLKAIHERIYHDTASGIAGDIGFAYEVVHVFPGIRLGGTIQNLGPKFRFRDVPFKLPTQLRAGISYHSPMGMRIGQLVVAADVTKPNDGDVRAGFGAEYDYNDRFQVRAGYRVGYDTADLTAGIGVKFKSYRVDYAFVPYQYDLGNTHRIALGVSF</sequence>
<dbReference type="SUPFAM" id="SSF56935">
    <property type="entry name" value="Porins"/>
    <property type="match status" value="1"/>
</dbReference>
<dbReference type="Gene3D" id="2.40.160.60">
    <property type="entry name" value="Outer membrane protein transport protein (OMPP1/FadL/TodX)"/>
    <property type="match status" value="1"/>
</dbReference>
<evidence type="ECO:0000259" key="1">
    <source>
        <dbReference type="Pfam" id="PF19572"/>
    </source>
</evidence>
<protein>
    <recommendedName>
        <fullName evidence="1">Type IX secretion system protein PorV domain-containing protein</fullName>
    </recommendedName>
</protein>
<accession>A0A0S8J823</accession>
<proteinExistence type="predicted"/>
<name>A0A0S8J823_UNCT6</name>
<dbReference type="EMBL" id="LJVA01000171">
    <property type="protein sequence ID" value="KPL05864.1"/>
    <property type="molecule type" value="Genomic_DNA"/>
</dbReference>
<feature type="domain" description="Type IX secretion system protein PorV" evidence="1">
    <location>
        <begin position="40"/>
        <end position="230"/>
    </location>
</feature>
<dbReference type="Proteomes" id="UP000051035">
    <property type="component" value="Unassembled WGS sequence"/>
</dbReference>